<evidence type="ECO:0000313" key="1">
    <source>
        <dbReference type="EMBL" id="WAH35885.1"/>
    </source>
</evidence>
<protein>
    <submittedName>
        <fullName evidence="1">SRPBCC family protein</fullName>
    </submittedName>
</protein>
<dbReference type="EMBL" id="CP104064">
    <property type="protein sequence ID" value="WAH35885.1"/>
    <property type="molecule type" value="Genomic_DNA"/>
</dbReference>
<name>A0ABY6Z1M9_9BACL</name>
<dbReference type="Pfam" id="PF10604">
    <property type="entry name" value="Polyketide_cyc2"/>
    <property type="match status" value="1"/>
</dbReference>
<proteinExistence type="predicted"/>
<organism evidence="1 2">
    <name type="scientific">Alicyclobacillus dauci</name>
    <dbReference type="NCBI Taxonomy" id="1475485"/>
    <lineage>
        <taxon>Bacteria</taxon>
        <taxon>Bacillati</taxon>
        <taxon>Bacillota</taxon>
        <taxon>Bacilli</taxon>
        <taxon>Bacillales</taxon>
        <taxon>Alicyclobacillaceae</taxon>
        <taxon>Alicyclobacillus</taxon>
    </lineage>
</organism>
<keyword evidence="2" id="KW-1185">Reference proteome</keyword>
<dbReference type="SUPFAM" id="SSF55961">
    <property type="entry name" value="Bet v1-like"/>
    <property type="match status" value="1"/>
</dbReference>
<reference evidence="1" key="1">
    <citation type="submission" date="2022-08" db="EMBL/GenBank/DDBJ databases">
        <title>Alicyclobacillus dauci DSM2870, complete genome.</title>
        <authorList>
            <person name="Wang Q."/>
            <person name="Cai R."/>
            <person name="Wang Z."/>
        </authorList>
    </citation>
    <scope>NUCLEOTIDE SEQUENCE</scope>
    <source>
        <strain evidence="1">DSM 28700</strain>
    </source>
</reference>
<sequence length="135" mass="15158">MGSIREDILTARTPEYVWDAIRDIGAVHRRLVPDQVVDTTMDGDIRILTFSSGGMARELIVAVDEEARRMAYAVIDGPVPLTHHHASFQVFSAGEKNSRLVCITDSLPNEFAEEVRLRVERLARTMKQTMEASTM</sequence>
<dbReference type="RefSeq" id="WP_268043173.1">
    <property type="nucleotide sequence ID" value="NZ_CP104064.1"/>
</dbReference>
<accession>A0ABY6Z1M9</accession>
<dbReference type="Gene3D" id="3.30.530.20">
    <property type="match status" value="1"/>
</dbReference>
<dbReference type="InterPro" id="IPR019587">
    <property type="entry name" value="Polyketide_cyclase/dehydratase"/>
</dbReference>
<dbReference type="Proteomes" id="UP001164803">
    <property type="component" value="Chromosome"/>
</dbReference>
<gene>
    <name evidence="1" type="ORF">NZD86_16665</name>
</gene>
<evidence type="ECO:0000313" key="2">
    <source>
        <dbReference type="Proteomes" id="UP001164803"/>
    </source>
</evidence>
<dbReference type="InterPro" id="IPR023393">
    <property type="entry name" value="START-like_dom_sf"/>
</dbReference>
<dbReference type="CDD" id="cd07821">
    <property type="entry name" value="PYR_PYL_RCAR_like"/>
    <property type="match status" value="1"/>
</dbReference>